<dbReference type="AlphaFoldDB" id="A0AA85AL82"/>
<sequence>MTLTAWNTLPISTVDVINLLNTDFNMYTTEPLLPEEWVKFHRILVGNWYNEQPYEVKSRESCPKLQNIHNDGFRTMRDNTQRAPLSKVNINPKLSSTGSSGSRVHDKRLQNQCLPINYIENNRRNTQNIWMSGKKAEHKLSKSVRGGSGHGFVQGQHNGKIVRHRN</sequence>
<evidence type="ECO:0000313" key="3">
    <source>
        <dbReference type="WBParaSite" id="SMRG1_91700.1"/>
    </source>
</evidence>
<accession>A0AA85AL82</accession>
<organism evidence="2 3">
    <name type="scientific">Schistosoma margrebowiei</name>
    <dbReference type="NCBI Taxonomy" id="48269"/>
    <lineage>
        <taxon>Eukaryota</taxon>
        <taxon>Metazoa</taxon>
        <taxon>Spiralia</taxon>
        <taxon>Lophotrochozoa</taxon>
        <taxon>Platyhelminthes</taxon>
        <taxon>Trematoda</taxon>
        <taxon>Digenea</taxon>
        <taxon>Strigeidida</taxon>
        <taxon>Schistosomatoidea</taxon>
        <taxon>Schistosomatidae</taxon>
        <taxon>Schistosoma</taxon>
    </lineage>
</organism>
<dbReference type="WBParaSite" id="SMRG1_91700.1">
    <property type="protein sequence ID" value="SMRG1_91700.1"/>
    <property type="gene ID" value="SMRG1_91700"/>
</dbReference>
<reference evidence="3" key="1">
    <citation type="submission" date="2023-11" db="UniProtKB">
        <authorList>
            <consortium name="WormBaseParasite"/>
        </authorList>
    </citation>
    <scope>IDENTIFICATION</scope>
</reference>
<dbReference type="Proteomes" id="UP000050790">
    <property type="component" value="Unassembled WGS sequence"/>
</dbReference>
<name>A0AA85AL82_9TREM</name>
<protein>
    <submittedName>
        <fullName evidence="3">Uncharacterized protein</fullName>
    </submittedName>
</protein>
<proteinExistence type="predicted"/>
<evidence type="ECO:0000256" key="1">
    <source>
        <dbReference type="SAM" id="MobiDB-lite"/>
    </source>
</evidence>
<evidence type="ECO:0000313" key="2">
    <source>
        <dbReference type="Proteomes" id="UP000050790"/>
    </source>
</evidence>
<feature type="region of interest" description="Disordered" evidence="1">
    <location>
        <begin position="142"/>
        <end position="166"/>
    </location>
</feature>